<protein>
    <submittedName>
        <fullName evidence="2">Uncharacterized protein</fullName>
    </submittedName>
</protein>
<sequence length="526" mass="56946">MPRRRREPSPSSSSDSSASEDDGPPQEPWLINLQKRGGYTVLKSEARRYDEWCGLDKHGTEVSYPGNGGLFPEGYQPNWNQAKHRKTLLYDQRNGTFSIFGRKRVPTDKEHRNGRRKWAAVVVKRAPQPGWQAVQQAQQLQQAQQGPVQQAAPAPLVQPATAAGPPAGPLPAAPGPAAAPVAPQLVIPIAQAVNISPRRRRPSLAARRRARQASAPAAVQPFPQLPLPGAPVRDAASSPLRRPQPLPSLPPRLPSIPELPLTHAPVQVQQPSANLAPGQLPLPLRELPTAAANNRGNNGNHSDRTPDITKPQNQSIWDYINIFTPEILPLPLDTALLNLLSRPRVCALPKCWKHRLRTSSPFSSSPSPTPSPPASIPSFYPPSNVSRSGLAEAGASNHGSGDYSNHENSNQPGSSGPLSLKVLSSLAAYLSRKESTTPCNSPHCPVGKLSRARFNEIIKAFNEGSTVIHREMAFPKCKAVRAEDLMGDSEAGRAMRERFGEFGGCINAYWAQGEEVMVGEVLMEDA</sequence>
<accession>A0AAN6NLE6</accession>
<proteinExistence type="predicted"/>
<feature type="region of interest" description="Disordered" evidence="1">
    <location>
        <begin position="358"/>
        <end position="417"/>
    </location>
</feature>
<feature type="region of interest" description="Disordered" evidence="1">
    <location>
        <begin position="133"/>
        <end position="178"/>
    </location>
</feature>
<dbReference type="Proteomes" id="UP001303222">
    <property type="component" value="Unassembled WGS sequence"/>
</dbReference>
<keyword evidence="3" id="KW-1185">Reference proteome</keyword>
<dbReference type="EMBL" id="MU859290">
    <property type="protein sequence ID" value="KAK3948022.1"/>
    <property type="molecule type" value="Genomic_DNA"/>
</dbReference>
<comment type="caution">
    <text evidence="2">The sequence shown here is derived from an EMBL/GenBank/DDBJ whole genome shotgun (WGS) entry which is preliminary data.</text>
</comment>
<gene>
    <name evidence="2" type="ORF">QBC32DRAFT_382421</name>
</gene>
<evidence type="ECO:0000313" key="2">
    <source>
        <dbReference type="EMBL" id="KAK3948022.1"/>
    </source>
</evidence>
<feature type="compositionally biased region" description="Low complexity" evidence="1">
    <location>
        <begin position="133"/>
        <end position="165"/>
    </location>
</feature>
<reference evidence="2" key="1">
    <citation type="journal article" date="2023" name="Mol. Phylogenet. Evol.">
        <title>Genome-scale phylogeny and comparative genomics of the fungal order Sordariales.</title>
        <authorList>
            <person name="Hensen N."/>
            <person name="Bonometti L."/>
            <person name="Westerberg I."/>
            <person name="Brannstrom I.O."/>
            <person name="Guillou S."/>
            <person name="Cros-Aarteil S."/>
            <person name="Calhoun S."/>
            <person name="Haridas S."/>
            <person name="Kuo A."/>
            <person name="Mondo S."/>
            <person name="Pangilinan J."/>
            <person name="Riley R."/>
            <person name="LaButti K."/>
            <person name="Andreopoulos B."/>
            <person name="Lipzen A."/>
            <person name="Chen C."/>
            <person name="Yan M."/>
            <person name="Daum C."/>
            <person name="Ng V."/>
            <person name="Clum A."/>
            <person name="Steindorff A."/>
            <person name="Ohm R.A."/>
            <person name="Martin F."/>
            <person name="Silar P."/>
            <person name="Natvig D.O."/>
            <person name="Lalanne C."/>
            <person name="Gautier V."/>
            <person name="Ament-Velasquez S.L."/>
            <person name="Kruys A."/>
            <person name="Hutchinson M.I."/>
            <person name="Powell A.J."/>
            <person name="Barry K."/>
            <person name="Miller A.N."/>
            <person name="Grigoriev I.V."/>
            <person name="Debuchy R."/>
            <person name="Gladieux P."/>
            <person name="Hiltunen Thoren M."/>
            <person name="Johannesson H."/>
        </authorList>
    </citation>
    <scope>NUCLEOTIDE SEQUENCE</scope>
    <source>
        <strain evidence="2">CBS 626.80</strain>
    </source>
</reference>
<feature type="compositionally biased region" description="Low complexity" evidence="1">
    <location>
        <begin position="291"/>
        <end position="300"/>
    </location>
</feature>
<feature type="region of interest" description="Disordered" evidence="1">
    <location>
        <begin position="1"/>
        <end position="32"/>
    </location>
</feature>
<feature type="region of interest" description="Disordered" evidence="1">
    <location>
        <begin position="198"/>
        <end position="258"/>
    </location>
</feature>
<organism evidence="2 3">
    <name type="scientific">Pseudoneurospora amorphoporcata</name>
    <dbReference type="NCBI Taxonomy" id="241081"/>
    <lineage>
        <taxon>Eukaryota</taxon>
        <taxon>Fungi</taxon>
        <taxon>Dikarya</taxon>
        <taxon>Ascomycota</taxon>
        <taxon>Pezizomycotina</taxon>
        <taxon>Sordariomycetes</taxon>
        <taxon>Sordariomycetidae</taxon>
        <taxon>Sordariales</taxon>
        <taxon>Sordariaceae</taxon>
        <taxon>Pseudoneurospora</taxon>
    </lineage>
</organism>
<reference evidence="2" key="2">
    <citation type="submission" date="2023-06" db="EMBL/GenBank/DDBJ databases">
        <authorList>
            <consortium name="Lawrence Berkeley National Laboratory"/>
            <person name="Mondo S.J."/>
            <person name="Hensen N."/>
            <person name="Bonometti L."/>
            <person name="Westerberg I."/>
            <person name="Brannstrom I.O."/>
            <person name="Guillou S."/>
            <person name="Cros-Aarteil S."/>
            <person name="Calhoun S."/>
            <person name="Haridas S."/>
            <person name="Kuo A."/>
            <person name="Pangilinan J."/>
            <person name="Riley R."/>
            <person name="Labutti K."/>
            <person name="Andreopoulos B."/>
            <person name="Lipzen A."/>
            <person name="Chen C."/>
            <person name="Yanf M."/>
            <person name="Daum C."/>
            <person name="Ng V."/>
            <person name="Clum A."/>
            <person name="Steindorff A."/>
            <person name="Ohm R."/>
            <person name="Martin F."/>
            <person name="Silar P."/>
            <person name="Natvig D."/>
            <person name="Lalanne C."/>
            <person name="Gautier V."/>
            <person name="Ament-Velasquez S.L."/>
            <person name="Kruys A."/>
            <person name="Hutchinson M.I."/>
            <person name="Powell A.J."/>
            <person name="Barry K."/>
            <person name="Miller A.N."/>
            <person name="Grigoriev I.V."/>
            <person name="Debuchy R."/>
            <person name="Gladieux P."/>
            <person name="Thoren M.H."/>
            <person name="Johannesson H."/>
        </authorList>
    </citation>
    <scope>NUCLEOTIDE SEQUENCE</scope>
    <source>
        <strain evidence="2">CBS 626.80</strain>
    </source>
</reference>
<feature type="compositionally biased region" description="Basic residues" evidence="1">
    <location>
        <begin position="198"/>
        <end position="211"/>
    </location>
</feature>
<evidence type="ECO:0000313" key="3">
    <source>
        <dbReference type="Proteomes" id="UP001303222"/>
    </source>
</evidence>
<feature type="region of interest" description="Disordered" evidence="1">
    <location>
        <begin position="291"/>
        <end position="310"/>
    </location>
</feature>
<name>A0AAN6NLE6_9PEZI</name>
<dbReference type="AlphaFoldDB" id="A0AAN6NLE6"/>
<feature type="compositionally biased region" description="Pro residues" evidence="1">
    <location>
        <begin position="242"/>
        <end position="254"/>
    </location>
</feature>
<evidence type="ECO:0000256" key="1">
    <source>
        <dbReference type="SAM" id="MobiDB-lite"/>
    </source>
</evidence>
<feature type="compositionally biased region" description="Polar residues" evidence="1">
    <location>
        <begin position="397"/>
        <end position="417"/>
    </location>
</feature>